<dbReference type="GeneID" id="54278395"/>
<keyword evidence="3" id="KW-1185">Reference proteome</keyword>
<organism evidence="2 3">
    <name type="scientific">Aaosphaeria arxii CBS 175.79</name>
    <dbReference type="NCBI Taxonomy" id="1450172"/>
    <lineage>
        <taxon>Eukaryota</taxon>
        <taxon>Fungi</taxon>
        <taxon>Dikarya</taxon>
        <taxon>Ascomycota</taxon>
        <taxon>Pezizomycotina</taxon>
        <taxon>Dothideomycetes</taxon>
        <taxon>Pleosporomycetidae</taxon>
        <taxon>Pleosporales</taxon>
        <taxon>Pleosporales incertae sedis</taxon>
        <taxon>Aaosphaeria</taxon>
    </lineage>
</organism>
<name>A0A6A5Y2Y7_9PLEO</name>
<reference evidence="2" key="1">
    <citation type="journal article" date="2020" name="Stud. Mycol.">
        <title>101 Dothideomycetes genomes: a test case for predicting lifestyles and emergence of pathogens.</title>
        <authorList>
            <person name="Haridas S."/>
            <person name="Albert R."/>
            <person name="Binder M."/>
            <person name="Bloem J."/>
            <person name="Labutti K."/>
            <person name="Salamov A."/>
            <person name="Andreopoulos B."/>
            <person name="Baker S."/>
            <person name="Barry K."/>
            <person name="Bills G."/>
            <person name="Bluhm B."/>
            <person name="Cannon C."/>
            <person name="Castanera R."/>
            <person name="Culley D."/>
            <person name="Daum C."/>
            <person name="Ezra D."/>
            <person name="Gonzalez J."/>
            <person name="Henrissat B."/>
            <person name="Kuo A."/>
            <person name="Liang C."/>
            <person name="Lipzen A."/>
            <person name="Lutzoni F."/>
            <person name="Magnuson J."/>
            <person name="Mondo S."/>
            <person name="Nolan M."/>
            <person name="Ohm R."/>
            <person name="Pangilinan J."/>
            <person name="Park H.-J."/>
            <person name="Ramirez L."/>
            <person name="Alfaro M."/>
            <person name="Sun H."/>
            <person name="Tritt A."/>
            <person name="Yoshinaga Y."/>
            <person name="Zwiers L.-H."/>
            <person name="Turgeon B."/>
            <person name="Goodwin S."/>
            <person name="Spatafora J."/>
            <person name="Crous P."/>
            <person name="Grigoriev I."/>
        </authorList>
    </citation>
    <scope>NUCLEOTIDE SEQUENCE</scope>
    <source>
        <strain evidence="2">CBS 175.79</strain>
    </source>
</reference>
<dbReference type="Proteomes" id="UP000799778">
    <property type="component" value="Unassembled WGS sequence"/>
</dbReference>
<protein>
    <submittedName>
        <fullName evidence="2">Uncharacterized protein</fullName>
    </submittedName>
</protein>
<gene>
    <name evidence="2" type="ORF">BU24DRAFT_129178</name>
</gene>
<evidence type="ECO:0000313" key="2">
    <source>
        <dbReference type="EMBL" id="KAF2019912.1"/>
    </source>
</evidence>
<feature type="region of interest" description="Disordered" evidence="1">
    <location>
        <begin position="28"/>
        <end position="57"/>
    </location>
</feature>
<evidence type="ECO:0000313" key="3">
    <source>
        <dbReference type="Proteomes" id="UP000799778"/>
    </source>
</evidence>
<sequence>MSLDRVLMHGILCLVVHCPPFTIHREKTAIDANTPNEPHEEKKPTREEKGHDRQQDNPEFDCCCSVVLPHIRLLAAIFPFPDLSSCKTPQSRTPPSKEHTRKPLFDIFRSNHIVSRVTTVPCPCRRFLS</sequence>
<evidence type="ECO:0000256" key="1">
    <source>
        <dbReference type="SAM" id="MobiDB-lite"/>
    </source>
</evidence>
<proteinExistence type="predicted"/>
<dbReference type="EMBL" id="ML978067">
    <property type="protein sequence ID" value="KAF2019912.1"/>
    <property type="molecule type" value="Genomic_DNA"/>
</dbReference>
<dbReference type="RefSeq" id="XP_033388251.1">
    <property type="nucleotide sequence ID" value="XM_033520998.1"/>
</dbReference>
<feature type="compositionally biased region" description="Basic and acidic residues" evidence="1">
    <location>
        <begin position="37"/>
        <end position="56"/>
    </location>
</feature>
<dbReference type="AlphaFoldDB" id="A0A6A5Y2Y7"/>
<accession>A0A6A5Y2Y7</accession>